<dbReference type="Gene3D" id="6.10.340.10">
    <property type="match status" value="1"/>
</dbReference>
<accession>A0A1W2DU50</accession>
<dbReference type="Gene3D" id="3.30.450.20">
    <property type="entry name" value="PAS domain"/>
    <property type="match status" value="2"/>
</dbReference>
<dbReference type="STRING" id="937218.SAMN06297251_1181"/>
<dbReference type="Pfam" id="PF22673">
    <property type="entry name" value="MCP-like_PDC_1"/>
    <property type="match status" value="1"/>
</dbReference>
<dbReference type="PROSITE" id="PS50885">
    <property type="entry name" value="HAMP"/>
    <property type="match status" value="2"/>
</dbReference>
<feature type="domain" description="HAMP" evidence="3">
    <location>
        <begin position="378"/>
        <end position="431"/>
    </location>
</feature>
<dbReference type="GO" id="GO:0007165">
    <property type="term" value="P:signal transduction"/>
    <property type="evidence" value="ECO:0007669"/>
    <property type="project" value="InterPro"/>
</dbReference>
<keyword evidence="1" id="KW-1133">Transmembrane helix</keyword>
<dbReference type="RefSeq" id="WP_084411658.1">
    <property type="nucleotide sequence ID" value="NZ_FWXR01000018.1"/>
</dbReference>
<evidence type="ECO:0000313" key="4">
    <source>
        <dbReference type="EMBL" id="SMD00989.1"/>
    </source>
</evidence>
<feature type="non-terminal residue" evidence="4">
    <location>
        <position position="522"/>
    </location>
</feature>
<evidence type="ECO:0000259" key="3">
    <source>
        <dbReference type="PROSITE" id="PS50885"/>
    </source>
</evidence>
<evidence type="ECO:0000313" key="5">
    <source>
        <dbReference type="Proteomes" id="UP000192656"/>
    </source>
</evidence>
<dbReference type="Pfam" id="PF00672">
    <property type="entry name" value="HAMP"/>
    <property type="match status" value="1"/>
</dbReference>
<keyword evidence="1" id="KW-0812">Transmembrane</keyword>
<feature type="transmembrane region" description="Helical" evidence="1">
    <location>
        <begin position="12"/>
        <end position="31"/>
    </location>
</feature>
<dbReference type="AlphaFoldDB" id="A0A1W2DU50"/>
<dbReference type="CDD" id="cd06225">
    <property type="entry name" value="HAMP"/>
    <property type="match status" value="1"/>
</dbReference>
<sequence>MRFSSVQTQIAALCASCAVAAITVLVTIGIVSNSNTQSMTSDRVGALVDDMTRQNLTHLAEIKSQTIQVSINEAFDAARTMAHSFEVLATGPENTASGENRRQTFNDILKQVLIDNPAFNGTYSAWEPNALDGRDREFVNRREAGSDATGRFLPYWTRDPSGQIGIQPLVEYDSDARHPNGVAKGGWYIGPKNGGGESILAPLPYIVQGRQVFLSTMSIPLTVDGRFAGVVGADFDLAFIQRLAEEVQASIYDGAASIDIVTHDGLIIASTRFPEAIGGSFGAVDADLSEELASAAKSEASTTVEHGETITAVAPVALGRGDDTWSIVIGVPTEVAMASADDLAADLDARGDRDLLLQIGAGLLVGLLALLAGWLAARGIANPIRRMTDVMSRLASGDTSVTVPGADRRDEIGEMAKAVETFKTQGIERERLGAEAETARQNETLAKERQAAIESAKAEDLRVLVTAVESSFDRLSDGDLTIRMNQKLAPEFEPIRVKFNDSVSQLEAAIGGVVSSVQTIRT</sequence>
<dbReference type="CDD" id="cd18774">
    <property type="entry name" value="PDC2_HK_sensor"/>
    <property type="match status" value="1"/>
</dbReference>
<organism evidence="4 5">
    <name type="scientific">Fulvimarina manganoxydans</name>
    <dbReference type="NCBI Taxonomy" id="937218"/>
    <lineage>
        <taxon>Bacteria</taxon>
        <taxon>Pseudomonadati</taxon>
        <taxon>Pseudomonadota</taxon>
        <taxon>Alphaproteobacteria</taxon>
        <taxon>Hyphomicrobiales</taxon>
        <taxon>Aurantimonadaceae</taxon>
        <taxon>Fulvimarina</taxon>
    </lineage>
</organism>
<dbReference type="SMART" id="SM00304">
    <property type="entry name" value="HAMP"/>
    <property type="match status" value="2"/>
</dbReference>
<dbReference type="Proteomes" id="UP000192656">
    <property type="component" value="Unassembled WGS sequence"/>
</dbReference>
<dbReference type="CDD" id="cd12913">
    <property type="entry name" value="PDC1_MCP_like"/>
    <property type="match status" value="1"/>
</dbReference>
<protein>
    <submittedName>
        <fullName evidence="4">HAMP domain-containing protein</fullName>
    </submittedName>
</protein>
<keyword evidence="2" id="KW-0732">Signal</keyword>
<feature type="transmembrane region" description="Helical" evidence="1">
    <location>
        <begin position="355"/>
        <end position="377"/>
    </location>
</feature>
<dbReference type="PANTHER" id="PTHR32089">
    <property type="entry name" value="METHYL-ACCEPTING CHEMOTAXIS PROTEIN MCPB"/>
    <property type="match status" value="1"/>
</dbReference>
<keyword evidence="1" id="KW-0472">Membrane</keyword>
<dbReference type="GO" id="GO:0016020">
    <property type="term" value="C:membrane"/>
    <property type="evidence" value="ECO:0007669"/>
    <property type="project" value="InterPro"/>
</dbReference>
<proteinExistence type="predicted"/>
<dbReference type="SUPFAM" id="SSF158472">
    <property type="entry name" value="HAMP domain-like"/>
    <property type="match status" value="1"/>
</dbReference>
<dbReference type="OrthoDB" id="7293398at2"/>
<dbReference type="InterPro" id="IPR003660">
    <property type="entry name" value="HAMP_dom"/>
</dbReference>
<dbReference type="EMBL" id="FWXR01000018">
    <property type="protein sequence ID" value="SMD00989.1"/>
    <property type="molecule type" value="Genomic_DNA"/>
</dbReference>
<keyword evidence="5" id="KW-1185">Reference proteome</keyword>
<evidence type="ECO:0000256" key="2">
    <source>
        <dbReference type="SAM" id="SignalP"/>
    </source>
</evidence>
<name>A0A1W2DU50_9HYPH</name>
<dbReference type="PANTHER" id="PTHR32089:SF112">
    <property type="entry name" value="LYSOZYME-LIKE PROTEIN-RELATED"/>
    <property type="match status" value="1"/>
</dbReference>
<evidence type="ECO:0000256" key="1">
    <source>
        <dbReference type="SAM" id="Phobius"/>
    </source>
</evidence>
<gene>
    <name evidence="4" type="ORF">SAMN06297251_1181</name>
</gene>
<feature type="signal peptide" evidence="2">
    <location>
        <begin position="1"/>
        <end position="20"/>
    </location>
</feature>
<feature type="domain" description="HAMP" evidence="3">
    <location>
        <begin position="465"/>
        <end position="511"/>
    </location>
</feature>
<reference evidence="4 5" key="1">
    <citation type="submission" date="2017-04" db="EMBL/GenBank/DDBJ databases">
        <authorList>
            <person name="Afonso C.L."/>
            <person name="Miller P.J."/>
            <person name="Scott M.A."/>
            <person name="Spackman E."/>
            <person name="Goraichik I."/>
            <person name="Dimitrov K.M."/>
            <person name="Suarez D.L."/>
            <person name="Swayne D.E."/>
        </authorList>
    </citation>
    <scope>NUCLEOTIDE SEQUENCE [LARGE SCALE GENOMIC DNA]</scope>
    <source>
        <strain evidence="4 5">CGMCC 1.10972</strain>
    </source>
</reference>
<feature type="chain" id="PRO_5013343272" evidence="2">
    <location>
        <begin position="21"/>
        <end position="522"/>
    </location>
</feature>